<dbReference type="PANTHER" id="PTHR31088:SF6">
    <property type="entry name" value="PHAGE SHOCK PROTEIN A"/>
    <property type="match status" value="1"/>
</dbReference>
<comment type="caution">
    <text evidence="4">The sequence shown here is derived from an EMBL/GenBank/DDBJ whole genome shotgun (WGS) entry which is preliminary data.</text>
</comment>
<dbReference type="PANTHER" id="PTHR31088">
    <property type="entry name" value="MEMBRANE-ASSOCIATED PROTEIN VIPP1, CHLOROPLASTIC"/>
    <property type="match status" value="1"/>
</dbReference>
<dbReference type="GO" id="GO:0009271">
    <property type="term" value="P:phage shock"/>
    <property type="evidence" value="ECO:0007669"/>
    <property type="project" value="TreeGrafter"/>
</dbReference>
<feature type="region of interest" description="Disordered" evidence="3">
    <location>
        <begin position="199"/>
        <end position="242"/>
    </location>
</feature>
<dbReference type="Pfam" id="PF04012">
    <property type="entry name" value="PspA_IM30"/>
    <property type="match status" value="1"/>
</dbReference>
<dbReference type="NCBIfam" id="TIGR02977">
    <property type="entry name" value="phageshock_pspA"/>
    <property type="match status" value="1"/>
</dbReference>
<dbReference type="Proteomes" id="UP000265882">
    <property type="component" value="Unassembled WGS sequence"/>
</dbReference>
<reference evidence="4 5" key="1">
    <citation type="journal article" date="2017" name="ISME J.">
        <title>Energy and carbon metabolisms in a deep terrestrial subsurface fluid microbial community.</title>
        <authorList>
            <person name="Momper L."/>
            <person name="Jungbluth S.P."/>
            <person name="Lee M.D."/>
            <person name="Amend J.P."/>
        </authorList>
    </citation>
    <scope>NUCLEOTIDE SEQUENCE [LARGE SCALE GENOMIC DNA]</scope>
    <source>
        <strain evidence="4">SURF_5</strain>
    </source>
</reference>
<gene>
    <name evidence="4" type="primary">pspA</name>
    <name evidence="4" type="ORF">C4520_11520</name>
</gene>
<dbReference type="GO" id="GO:0005829">
    <property type="term" value="C:cytosol"/>
    <property type="evidence" value="ECO:0007669"/>
    <property type="project" value="TreeGrafter"/>
</dbReference>
<dbReference type="AlphaFoldDB" id="A0A3A4NTI6"/>
<evidence type="ECO:0000313" key="5">
    <source>
        <dbReference type="Proteomes" id="UP000265882"/>
    </source>
</evidence>
<evidence type="ECO:0000256" key="1">
    <source>
        <dbReference type="ARBA" id="ARBA00043985"/>
    </source>
</evidence>
<keyword evidence="2" id="KW-0175">Coiled coil</keyword>
<dbReference type="InterPro" id="IPR007157">
    <property type="entry name" value="PspA_VIPP1"/>
</dbReference>
<organism evidence="4 5">
    <name type="scientific">Abyssobacteria bacterium (strain SURF_5)</name>
    <dbReference type="NCBI Taxonomy" id="2093360"/>
    <lineage>
        <taxon>Bacteria</taxon>
        <taxon>Pseudomonadati</taxon>
        <taxon>Candidatus Hydrogenedentota</taxon>
        <taxon>Candidatus Abyssobacteria</taxon>
    </lineage>
</organism>
<evidence type="ECO:0000256" key="2">
    <source>
        <dbReference type="SAM" id="Coils"/>
    </source>
</evidence>
<feature type="coiled-coil region" evidence="2">
    <location>
        <begin position="87"/>
        <end position="142"/>
    </location>
</feature>
<dbReference type="EMBL" id="QZKU01000077">
    <property type="protein sequence ID" value="RJP20400.1"/>
    <property type="molecule type" value="Genomic_DNA"/>
</dbReference>
<comment type="similarity">
    <text evidence="1">Belongs to the PspA/Vipp/IM30 family.</text>
</comment>
<evidence type="ECO:0000313" key="4">
    <source>
        <dbReference type="EMBL" id="RJP20400.1"/>
    </source>
</evidence>
<name>A0A3A4NTI6_ABYX5</name>
<dbReference type="InterPro" id="IPR014319">
    <property type="entry name" value="Phageshock_PspA"/>
</dbReference>
<evidence type="ECO:0000256" key="3">
    <source>
        <dbReference type="SAM" id="MobiDB-lite"/>
    </source>
</evidence>
<sequence length="242" mass="27620">MGIFTRVRDIINSNINSMLDKAEDPEKLIRLMIQEMEDTLVEIRASCADVMAAVKKVQRAREEAIAKAGQWGERAKLAVEKGREDLGREALLEKRRFQERAASLEKEATDCTTLIEQYQADIVQLEEKLTAAREKQRILVKRHTHAQKKKRAQLDIRRMETSDAFIRFEQFENRIERMEAEADLVNFGRKSSLEDEFAGLEGDEEIEQELQDLKDSAEKSREADPRKSSDAPPSQGGDSPSA</sequence>
<feature type="compositionally biased region" description="Basic and acidic residues" evidence="3">
    <location>
        <begin position="211"/>
        <end position="229"/>
    </location>
</feature>
<accession>A0A3A4NTI6</accession>
<feature type="compositionally biased region" description="Acidic residues" evidence="3">
    <location>
        <begin position="199"/>
        <end position="210"/>
    </location>
</feature>
<proteinExistence type="inferred from homology"/>
<protein>
    <submittedName>
        <fullName evidence="4">Phage shock protein PspA</fullName>
    </submittedName>
</protein>